<dbReference type="Proteomes" id="UP000248555">
    <property type="component" value="Unassembled WGS sequence"/>
</dbReference>
<sequence length="109" mass="12476">MRTNKWTKWIVGLGGITVFTSFLQLVNNSDAHDNGQQNKTQISLKEETVSSQNNSVEVNEAKKQREQLLLSLDWDEGNWDVEYSNEAIIAIPKTQTSRLQPAENRTRRS</sequence>
<reference evidence="1 2" key="1">
    <citation type="submission" date="2018-06" db="EMBL/GenBank/DDBJ databases">
        <title>Genomic Encyclopedia of Type Strains, Phase III (KMG-III): the genomes of soil and plant-associated and newly described type strains.</title>
        <authorList>
            <person name="Whitman W."/>
        </authorList>
    </citation>
    <scope>NUCLEOTIDE SEQUENCE [LARGE SCALE GENOMIC DNA]</scope>
    <source>
        <strain evidence="1 2">CGMCC 1.8979</strain>
    </source>
</reference>
<gene>
    <name evidence="1" type="ORF">B0I26_10696</name>
</gene>
<comment type="caution">
    <text evidence="1">The sequence shown here is derived from an EMBL/GenBank/DDBJ whole genome shotgun (WGS) entry which is preliminary data.</text>
</comment>
<dbReference type="AlphaFoldDB" id="A0A327YGS7"/>
<dbReference type="RefSeq" id="WP_111645129.1">
    <property type="nucleotide sequence ID" value="NZ_QLMH01000006.1"/>
</dbReference>
<evidence type="ECO:0000313" key="1">
    <source>
        <dbReference type="EMBL" id="RAK19472.1"/>
    </source>
</evidence>
<accession>A0A327YGS7</accession>
<evidence type="ECO:0000313" key="2">
    <source>
        <dbReference type="Proteomes" id="UP000248555"/>
    </source>
</evidence>
<name>A0A327YGS7_9BACL</name>
<proteinExistence type="predicted"/>
<keyword evidence="2" id="KW-1185">Reference proteome</keyword>
<protein>
    <submittedName>
        <fullName evidence="1">Uncharacterized protein</fullName>
    </submittedName>
</protein>
<dbReference type="EMBL" id="QLMH01000006">
    <property type="protein sequence ID" value="RAK19472.1"/>
    <property type="molecule type" value="Genomic_DNA"/>
</dbReference>
<dbReference type="OrthoDB" id="2941478at2"/>
<organism evidence="1 2">
    <name type="scientific">Paranoxybacillus vitaminiphilus</name>
    <dbReference type="NCBI Taxonomy" id="581036"/>
    <lineage>
        <taxon>Bacteria</taxon>
        <taxon>Bacillati</taxon>
        <taxon>Bacillota</taxon>
        <taxon>Bacilli</taxon>
        <taxon>Bacillales</taxon>
        <taxon>Anoxybacillaceae</taxon>
        <taxon>Paranoxybacillus</taxon>
    </lineage>
</organism>